<dbReference type="InterPro" id="IPR036188">
    <property type="entry name" value="FAD/NAD-bd_sf"/>
</dbReference>
<feature type="domain" description="FAD/NAD(P)-binding" evidence="3">
    <location>
        <begin position="3"/>
        <end position="268"/>
    </location>
</feature>
<dbReference type="Gene3D" id="3.50.50.60">
    <property type="entry name" value="FAD/NAD(P)-binding domain"/>
    <property type="match status" value="2"/>
</dbReference>
<accession>A0A9E2NKA2</accession>
<dbReference type="EMBL" id="JAHLFQ010000040">
    <property type="protein sequence ID" value="MBU3803551.1"/>
    <property type="molecule type" value="Genomic_DNA"/>
</dbReference>
<evidence type="ECO:0000313" key="4">
    <source>
        <dbReference type="EMBL" id="MBU3803551.1"/>
    </source>
</evidence>
<reference evidence="4" key="2">
    <citation type="submission" date="2021-04" db="EMBL/GenBank/DDBJ databases">
        <authorList>
            <person name="Gilroy R."/>
        </authorList>
    </citation>
    <scope>NUCLEOTIDE SEQUENCE</scope>
    <source>
        <strain evidence="4">B5-657</strain>
    </source>
</reference>
<comment type="caution">
    <text evidence="4">The sequence shown here is derived from an EMBL/GenBank/DDBJ whole genome shotgun (WGS) entry which is preliminary data.</text>
</comment>
<dbReference type="InterPro" id="IPR023753">
    <property type="entry name" value="FAD/NAD-binding_dom"/>
</dbReference>
<evidence type="ECO:0000313" key="5">
    <source>
        <dbReference type="Proteomes" id="UP000824229"/>
    </source>
</evidence>
<dbReference type="PRINTS" id="PR00368">
    <property type="entry name" value="FADPNR"/>
</dbReference>
<dbReference type="PANTHER" id="PTHR48105">
    <property type="entry name" value="THIOREDOXIN REDUCTASE 1-RELATED-RELATED"/>
    <property type="match status" value="1"/>
</dbReference>
<dbReference type="GO" id="GO:0016491">
    <property type="term" value="F:oxidoreductase activity"/>
    <property type="evidence" value="ECO:0007669"/>
    <property type="project" value="UniProtKB-KW"/>
</dbReference>
<dbReference type="SUPFAM" id="SSF51905">
    <property type="entry name" value="FAD/NAD(P)-binding domain"/>
    <property type="match status" value="1"/>
</dbReference>
<keyword evidence="1" id="KW-0285">Flavoprotein</keyword>
<keyword evidence="2" id="KW-0560">Oxidoreductase</keyword>
<name>A0A9E2NKA2_9FIRM</name>
<evidence type="ECO:0000256" key="1">
    <source>
        <dbReference type="ARBA" id="ARBA00022630"/>
    </source>
</evidence>
<dbReference type="Proteomes" id="UP000824229">
    <property type="component" value="Unassembled WGS sequence"/>
</dbReference>
<organism evidence="4 5">
    <name type="scientific">Candidatus Cellulosilyticum pullistercoris</name>
    <dbReference type="NCBI Taxonomy" id="2838521"/>
    <lineage>
        <taxon>Bacteria</taxon>
        <taxon>Bacillati</taxon>
        <taxon>Bacillota</taxon>
        <taxon>Clostridia</taxon>
        <taxon>Lachnospirales</taxon>
        <taxon>Cellulosilyticaceae</taxon>
        <taxon>Cellulosilyticum</taxon>
    </lineage>
</organism>
<dbReference type="InterPro" id="IPR050097">
    <property type="entry name" value="Ferredoxin-NADP_redctase_2"/>
</dbReference>
<evidence type="ECO:0000256" key="2">
    <source>
        <dbReference type="ARBA" id="ARBA00023002"/>
    </source>
</evidence>
<sequence length="289" mass="31406">MLDIAIIGAGPAGLSAAITGVIRNKKVKVFGNPPSTSYIYKAERIDNYIGMLGVTGQEMMEQFTGHAKELGVEIQTAKVIEIFPMGQSYMLNVENEFIEAKTIILANGLIKTNVLEGENEFLGRGVSYCATCDGPLYRGKEVVVVGDSSHAEEDANYLAEVCEKVYYMPLYKEIEHLDERIEVLYARPKKIIGENVVSGIEHTEGFLEASGVFIIKESIPTSRLLNGLEMNGAAIKVNRMMETSLPGVFAAGDCTGKPFQVAKAVGEGNTAVLQAVSYLNALNRAENKQ</sequence>
<dbReference type="Pfam" id="PF07992">
    <property type="entry name" value="Pyr_redox_2"/>
    <property type="match status" value="1"/>
</dbReference>
<proteinExistence type="predicted"/>
<protein>
    <submittedName>
        <fullName evidence="4">FAD-dependent oxidoreductase</fullName>
    </submittedName>
</protein>
<dbReference type="PRINTS" id="PR00469">
    <property type="entry name" value="PNDRDTASEII"/>
</dbReference>
<reference evidence="4" key="1">
    <citation type="journal article" date="2021" name="PeerJ">
        <title>Extensive microbial diversity within the chicken gut microbiome revealed by metagenomics and culture.</title>
        <authorList>
            <person name="Gilroy R."/>
            <person name="Ravi A."/>
            <person name="Getino M."/>
            <person name="Pursley I."/>
            <person name="Horton D.L."/>
            <person name="Alikhan N.F."/>
            <person name="Baker D."/>
            <person name="Gharbi K."/>
            <person name="Hall N."/>
            <person name="Watson M."/>
            <person name="Adriaenssens E.M."/>
            <person name="Foster-Nyarko E."/>
            <person name="Jarju S."/>
            <person name="Secka A."/>
            <person name="Antonio M."/>
            <person name="Oren A."/>
            <person name="Chaudhuri R.R."/>
            <person name="La Ragione R."/>
            <person name="Hildebrand F."/>
            <person name="Pallen M.J."/>
        </authorList>
    </citation>
    <scope>NUCLEOTIDE SEQUENCE</scope>
    <source>
        <strain evidence="4">B5-657</strain>
    </source>
</reference>
<dbReference type="AlphaFoldDB" id="A0A9E2NKA2"/>
<gene>
    <name evidence="4" type="ORF">H9872_02170</name>
</gene>
<evidence type="ECO:0000259" key="3">
    <source>
        <dbReference type="Pfam" id="PF07992"/>
    </source>
</evidence>